<dbReference type="PANTHER" id="PTHR13707:SF60">
    <property type="entry name" value="ACETATE COA-TRANSFERASE SUBUNIT ALPHA"/>
    <property type="match status" value="1"/>
</dbReference>
<dbReference type="Gene3D" id="3.40.1080.10">
    <property type="entry name" value="Glutaconate Coenzyme A-transferase"/>
    <property type="match status" value="1"/>
</dbReference>
<evidence type="ECO:0000313" key="2">
    <source>
        <dbReference type="EMBL" id="RKG35100.1"/>
    </source>
</evidence>
<evidence type="ECO:0000256" key="1">
    <source>
        <dbReference type="ARBA" id="ARBA00022679"/>
    </source>
</evidence>
<keyword evidence="1 2" id="KW-0808">Transferase</keyword>
<organism evidence="2 3">
    <name type="scientific">Acinetobacter guerrae</name>
    <dbReference type="NCBI Taxonomy" id="1843371"/>
    <lineage>
        <taxon>Bacteria</taxon>
        <taxon>Pseudomonadati</taxon>
        <taxon>Pseudomonadota</taxon>
        <taxon>Gammaproteobacteria</taxon>
        <taxon>Moraxellales</taxon>
        <taxon>Moraxellaceae</taxon>
        <taxon>Acinetobacter</taxon>
    </lineage>
</organism>
<dbReference type="SUPFAM" id="SSF100950">
    <property type="entry name" value="NagB/RpiA/CoA transferase-like"/>
    <property type="match status" value="1"/>
</dbReference>
<dbReference type="PANTHER" id="PTHR13707">
    <property type="entry name" value="KETOACID-COENZYME A TRANSFERASE"/>
    <property type="match status" value="1"/>
</dbReference>
<dbReference type="InterPro" id="IPR037171">
    <property type="entry name" value="NagB/RpiA_transferase-like"/>
</dbReference>
<dbReference type="EMBL" id="RAXU01000004">
    <property type="protein sequence ID" value="RKG35100.1"/>
    <property type="molecule type" value="Genomic_DNA"/>
</dbReference>
<dbReference type="AlphaFoldDB" id="A0A3A8EWN4"/>
<keyword evidence="3" id="KW-1185">Reference proteome</keyword>
<proteinExistence type="predicted"/>
<comment type="caution">
    <text evidence="2">The sequence shown here is derived from an EMBL/GenBank/DDBJ whole genome shotgun (WGS) entry which is preliminary data.</text>
</comment>
<sequence length="235" mass="25594">MSKIYQNATAALDGVIKDDLTIAVGGFGLCGIPDQLITAVRESGVKDLTCISNNAGLDDYGLGMLLKTRQIKKMIASYIGDNQEFERQLLTGELDVELTPQGTLAEKLRAAGAGIPAFYTRTGVGTVIADQKEIREFNGQEYLLEQSFQVDVALVKAYKADKAGNLVFRKTARNFNPDCAVAGKTTIVEVEQLVEIGEIDPDDVHLPGIYVQRIIHVPNPVKRMEQVKLKQQAGA</sequence>
<evidence type="ECO:0000313" key="3">
    <source>
        <dbReference type="Proteomes" id="UP000269001"/>
    </source>
</evidence>
<dbReference type="SMART" id="SM00882">
    <property type="entry name" value="CoA_trans"/>
    <property type="match status" value="1"/>
</dbReference>
<dbReference type="RefSeq" id="WP_120369389.1">
    <property type="nucleotide sequence ID" value="NZ_RAXU01000004.1"/>
</dbReference>
<accession>A0A3A8EWN4</accession>
<dbReference type="InterPro" id="IPR012792">
    <property type="entry name" value="3-oxoacid_CoA-transf_A"/>
</dbReference>
<dbReference type="Proteomes" id="UP000269001">
    <property type="component" value="Unassembled WGS sequence"/>
</dbReference>
<dbReference type="GO" id="GO:0008410">
    <property type="term" value="F:CoA-transferase activity"/>
    <property type="evidence" value="ECO:0007669"/>
    <property type="project" value="InterPro"/>
</dbReference>
<gene>
    <name evidence="2" type="ORF">D7V21_04770</name>
</gene>
<dbReference type="InterPro" id="IPR004165">
    <property type="entry name" value="CoA_trans_fam_I"/>
</dbReference>
<reference evidence="2 3" key="1">
    <citation type="submission" date="2018-09" db="EMBL/GenBank/DDBJ databases">
        <title>The draft genome of Acinetobacter spp. strains.</title>
        <authorList>
            <person name="Qin J."/>
            <person name="Feng Y."/>
            <person name="Zong Z."/>
        </authorList>
    </citation>
    <scope>NUCLEOTIDE SEQUENCE [LARGE SCALE GENOMIC DNA]</scope>
    <source>
        <strain evidence="2 3">WCHAc060096</strain>
    </source>
</reference>
<name>A0A3A8EWN4_9GAMM</name>
<protein>
    <submittedName>
        <fullName evidence="2">CoA transferase subunit A</fullName>
    </submittedName>
</protein>
<dbReference type="Pfam" id="PF01144">
    <property type="entry name" value="CoA_trans"/>
    <property type="match status" value="1"/>
</dbReference>
<dbReference type="NCBIfam" id="TIGR02429">
    <property type="entry name" value="pcaI_scoA_fam"/>
    <property type="match status" value="1"/>
</dbReference>